<name>A0A4D6HC00_9EURY</name>
<organism evidence="2 3">
    <name type="scientific">Halapricum salinum</name>
    <dbReference type="NCBI Taxonomy" id="1457250"/>
    <lineage>
        <taxon>Archaea</taxon>
        <taxon>Methanobacteriati</taxon>
        <taxon>Methanobacteriota</taxon>
        <taxon>Stenosarchaea group</taxon>
        <taxon>Halobacteria</taxon>
        <taxon>Halobacteriales</taxon>
        <taxon>Haloarculaceae</taxon>
        <taxon>Halapricum</taxon>
    </lineage>
</organism>
<proteinExistence type="predicted"/>
<dbReference type="KEGG" id="hsn:DV733_08770"/>
<protein>
    <submittedName>
        <fullName evidence="2">PQQ-dependent sugar dehydrogenase</fullName>
    </submittedName>
</protein>
<dbReference type="STRING" id="1457250.GCA_000755225_01149"/>
<evidence type="ECO:0000259" key="1">
    <source>
        <dbReference type="Pfam" id="PF07995"/>
    </source>
</evidence>
<sequence length="451" mass="48299">MADEGGQRYWTRRRTIAVLAAAGLGGCMTSTGGNSTPTATPFDERYDLAVDHDSAAWDRRDPDWTAPASAPAVETLETEVLVENLEIPWDLSFAGDGTLFVSERVGRVKAVDGEEVRVVAEPVEAIDAEAIAPGEDHESWWVEGGEGGTLGVAAHPNYPEPSLVYVYYTADTDEGKRNRVVAFDPTADSPSEGVGTIAEDIPADGIHNGGRLEFGPENYLWITCGDAGESAKAQDPSTLHGTVLRVKPNGDPAPGNPDLGAEADPRIYTYGHRNPQGIVWLPDGTPLVTEHGPDGRDEINRLEPGANYGWPEVRRREAYPGSDVHRPLANSGPPSWAPTGALFYTGDAVSTLTNRLLVGGLFSQQLLVATVTPPGDDLPPVGDGTRHEGAWTDDADTVTTNTALKNELGRIRHVEQGPEGEIYLVTSNRDGRAKDPFPTERDDVLVRLTGG</sequence>
<dbReference type="SUPFAM" id="SSF50952">
    <property type="entry name" value="Soluble quinoprotein glucose dehydrogenase"/>
    <property type="match status" value="1"/>
</dbReference>
<feature type="domain" description="Glucose/Sorbosone dehydrogenase" evidence="1">
    <location>
        <begin position="85"/>
        <end position="432"/>
    </location>
</feature>
<keyword evidence="3" id="KW-1185">Reference proteome</keyword>
<gene>
    <name evidence="2" type="ORF">DV733_08770</name>
</gene>
<accession>A0A4D6HC00</accession>
<dbReference type="Proteomes" id="UP000296706">
    <property type="component" value="Chromosome"/>
</dbReference>
<dbReference type="PANTHER" id="PTHR19328:SF13">
    <property type="entry name" value="HIPL1 PROTEIN"/>
    <property type="match status" value="1"/>
</dbReference>
<evidence type="ECO:0000313" key="3">
    <source>
        <dbReference type="Proteomes" id="UP000296706"/>
    </source>
</evidence>
<dbReference type="PANTHER" id="PTHR19328">
    <property type="entry name" value="HEDGEHOG-INTERACTING PROTEIN"/>
    <property type="match status" value="1"/>
</dbReference>
<dbReference type="Gene3D" id="2.120.10.30">
    <property type="entry name" value="TolB, C-terminal domain"/>
    <property type="match status" value="1"/>
</dbReference>
<dbReference type="RefSeq" id="WP_049995061.1">
    <property type="nucleotide sequence ID" value="NZ_CP031310.1"/>
</dbReference>
<dbReference type="AlphaFoldDB" id="A0A4D6HC00"/>
<dbReference type="InterPro" id="IPR011042">
    <property type="entry name" value="6-blade_b-propeller_TolB-like"/>
</dbReference>
<dbReference type="InterPro" id="IPR011041">
    <property type="entry name" value="Quinoprot_gluc/sorb_DH_b-prop"/>
</dbReference>
<reference evidence="2 3" key="1">
    <citation type="journal article" date="2019" name="Nat. Commun.">
        <title>A new type of DNA phosphorothioation-based antiviral system in archaea.</title>
        <authorList>
            <person name="Xiong L."/>
            <person name="Liu S."/>
            <person name="Chen S."/>
            <person name="Xiao Y."/>
            <person name="Zhu B."/>
            <person name="Gao Y."/>
            <person name="Zhang Y."/>
            <person name="Chen B."/>
            <person name="Luo J."/>
            <person name="Deng Z."/>
            <person name="Chen X."/>
            <person name="Wang L."/>
            <person name="Chen S."/>
        </authorList>
    </citation>
    <scope>NUCLEOTIDE SEQUENCE [LARGE SCALE GENOMIC DNA]</scope>
    <source>
        <strain evidence="2 3">CBA1105</strain>
    </source>
</reference>
<dbReference type="OrthoDB" id="6744at2157"/>
<dbReference type="InterPro" id="IPR012938">
    <property type="entry name" value="Glc/Sorbosone_DH"/>
</dbReference>
<evidence type="ECO:0000313" key="2">
    <source>
        <dbReference type="EMBL" id="QCC51330.1"/>
    </source>
</evidence>
<dbReference type="Pfam" id="PF07995">
    <property type="entry name" value="GSDH"/>
    <property type="match status" value="1"/>
</dbReference>
<dbReference type="GeneID" id="39847948"/>
<dbReference type="EMBL" id="CP031310">
    <property type="protein sequence ID" value="QCC51330.1"/>
    <property type="molecule type" value="Genomic_DNA"/>
</dbReference>